<sequence>MVAHFKVVAGYTPIHKITRENVEKLLGRRAPWFRQGQLRGDDKHFALCPYCDTPIQLKGVYKQKENSPRPYGSHTGTAILGFPFNELDLAFCPYRLKTHSHNKHVRREMGPVAQQLIDMAIAEFDRIVLILRDDFGFAFSDAFAGRMLKQWFDSEGYLYTGANLRNLPWMIAYFGPTQSLFMQPVGENVELATLILAQVPQASISPSGRLEKGSAWYALDLQCLHHRAEIKAEDGTLIESLILRVQDFTKTNEAAKAPTIFTKQLLFTPERFESLIHTSPERARRNTQLLKLAQDIAKNRSK</sequence>
<keyword evidence="2" id="KW-1185">Reference proteome</keyword>
<dbReference type="EMBL" id="JAAOLX010000005">
    <property type="protein sequence ID" value="NHQ86768.1"/>
    <property type="molecule type" value="Genomic_DNA"/>
</dbReference>
<dbReference type="RefSeq" id="WP_166826107.1">
    <property type="nucleotide sequence ID" value="NZ_JAAOLX010000005.1"/>
</dbReference>
<evidence type="ECO:0000313" key="2">
    <source>
        <dbReference type="Proteomes" id="UP000712570"/>
    </source>
</evidence>
<protein>
    <submittedName>
        <fullName evidence="1">Uncharacterized protein</fullName>
    </submittedName>
</protein>
<organism evidence="1 2">
    <name type="scientific">Iodobacter violaceini</name>
    <dbReference type="NCBI Taxonomy" id="3044271"/>
    <lineage>
        <taxon>Bacteria</taxon>
        <taxon>Pseudomonadati</taxon>
        <taxon>Pseudomonadota</taxon>
        <taxon>Betaproteobacteria</taxon>
        <taxon>Neisseriales</taxon>
        <taxon>Chitinibacteraceae</taxon>
        <taxon>Iodobacter</taxon>
    </lineage>
</organism>
<accession>A0ABX0KQB3</accession>
<proteinExistence type="predicted"/>
<evidence type="ECO:0000313" key="1">
    <source>
        <dbReference type="EMBL" id="NHQ86768.1"/>
    </source>
</evidence>
<gene>
    <name evidence="1" type="ORF">HA050_11630</name>
</gene>
<reference evidence="1 2" key="1">
    <citation type="submission" date="2020-03" db="EMBL/GenBank/DDBJ databases">
        <title>Draft genome sequence of environmentally isolated violet-colored cultures.</title>
        <authorList>
            <person name="Wilson H.S."/>
        </authorList>
    </citation>
    <scope>NUCLEOTIDE SEQUENCE [LARGE SCALE GENOMIC DNA]</scope>
    <source>
        <strain evidence="1 2">HSC-16F04</strain>
    </source>
</reference>
<comment type="caution">
    <text evidence="1">The sequence shown here is derived from an EMBL/GenBank/DDBJ whole genome shotgun (WGS) entry which is preliminary data.</text>
</comment>
<dbReference type="Proteomes" id="UP000712570">
    <property type="component" value="Unassembled WGS sequence"/>
</dbReference>
<name>A0ABX0KQB3_9NEIS</name>